<protein>
    <submittedName>
        <fullName evidence="2">2-phosphoglycerate dehydratase</fullName>
    </submittedName>
</protein>
<feature type="non-terminal residue" evidence="2">
    <location>
        <position position="34"/>
    </location>
</feature>
<accession>A0A921F6I2</accession>
<reference evidence="2" key="1">
    <citation type="journal article" date="2021" name="PeerJ">
        <title>Extensive microbial diversity within the chicken gut microbiome revealed by metagenomics and culture.</title>
        <authorList>
            <person name="Gilroy R."/>
            <person name="Ravi A."/>
            <person name="Getino M."/>
            <person name="Pursley I."/>
            <person name="Horton D.L."/>
            <person name="Alikhan N.F."/>
            <person name="Baker D."/>
            <person name="Gharbi K."/>
            <person name="Hall N."/>
            <person name="Watson M."/>
            <person name="Adriaenssens E.M."/>
            <person name="Foster-Nyarko E."/>
            <person name="Jarju S."/>
            <person name="Secka A."/>
            <person name="Antonio M."/>
            <person name="Oren A."/>
            <person name="Chaudhuri R.R."/>
            <person name="La Ragione R."/>
            <person name="Hildebrand F."/>
            <person name="Pallen M.J."/>
        </authorList>
    </citation>
    <scope>NUCLEOTIDE SEQUENCE</scope>
    <source>
        <strain evidence="2">CHK174-6876</strain>
    </source>
</reference>
<evidence type="ECO:0000259" key="1">
    <source>
        <dbReference type="Pfam" id="PF03952"/>
    </source>
</evidence>
<reference evidence="2" key="2">
    <citation type="submission" date="2021-09" db="EMBL/GenBank/DDBJ databases">
        <authorList>
            <person name="Gilroy R."/>
        </authorList>
    </citation>
    <scope>NUCLEOTIDE SEQUENCE</scope>
    <source>
        <strain evidence="2">CHK174-6876</strain>
    </source>
</reference>
<proteinExistence type="predicted"/>
<feature type="domain" description="Enolase N-terminal" evidence="1">
    <location>
        <begin position="5"/>
        <end position="34"/>
    </location>
</feature>
<evidence type="ECO:0000313" key="3">
    <source>
        <dbReference type="Proteomes" id="UP000707535"/>
    </source>
</evidence>
<sequence>MSVYIEKVKAREIFDSRGNPTVEADVILSDGTMG</sequence>
<dbReference type="EMBL" id="DYXG01000017">
    <property type="protein sequence ID" value="HJE96260.1"/>
    <property type="molecule type" value="Genomic_DNA"/>
</dbReference>
<gene>
    <name evidence="2" type="ORF">K8V00_01450</name>
</gene>
<dbReference type="SUPFAM" id="SSF54826">
    <property type="entry name" value="Enolase N-terminal domain-like"/>
    <property type="match status" value="1"/>
</dbReference>
<comment type="caution">
    <text evidence="2">The sequence shown here is derived from an EMBL/GenBank/DDBJ whole genome shotgun (WGS) entry which is preliminary data.</text>
</comment>
<dbReference type="InterPro" id="IPR020811">
    <property type="entry name" value="Enolase_N"/>
</dbReference>
<organism evidence="2 3">
    <name type="scientific">Ligilactobacillus acidipiscis</name>
    <dbReference type="NCBI Taxonomy" id="89059"/>
    <lineage>
        <taxon>Bacteria</taxon>
        <taxon>Bacillati</taxon>
        <taxon>Bacillota</taxon>
        <taxon>Bacilli</taxon>
        <taxon>Lactobacillales</taxon>
        <taxon>Lactobacillaceae</taxon>
        <taxon>Ligilactobacillus</taxon>
    </lineage>
</organism>
<dbReference type="Pfam" id="PF03952">
    <property type="entry name" value="Enolase_N"/>
    <property type="match status" value="1"/>
</dbReference>
<dbReference type="Gene3D" id="3.30.390.10">
    <property type="entry name" value="Enolase-like, N-terminal domain"/>
    <property type="match status" value="1"/>
</dbReference>
<dbReference type="InterPro" id="IPR029017">
    <property type="entry name" value="Enolase-like_N"/>
</dbReference>
<dbReference type="AlphaFoldDB" id="A0A921F6I2"/>
<name>A0A921F6I2_9LACO</name>
<evidence type="ECO:0000313" key="2">
    <source>
        <dbReference type="EMBL" id="HJE96260.1"/>
    </source>
</evidence>
<dbReference type="Proteomes" id="UP000707535">
    <property type="component" value="Unassembled WGS sequence"/>
</dbReference>